<name>A0AA88M6W7_CHASR</name>
<dbReference type="Proteomes" id="UP001187415">
    <property type="component" value="Unassembled WGS sequence"/>
</dbReference>
<accession>A0AA88M6W7</accession>
<feature type="region of interest" description="Disordered" evidence="1">
    <location>
        <begin position="262"/>
        <end position="298"/>
    </location>
</feature>
<proteinExistence type="predicted"/>
<reference evidence="2" key="1">
    <citation type="submission" date="2023-07" db="EMBL/GenBank/DDBJ databases">
        <title>Chromosome-level Genome Assembly of Striped Snakehead (Channa striata).</title>
        <authorList>
            <person name="Liu H."/>
        </authorList>
    </citation>
    <scope>NUCLEOTIDE SEQUENCE</scope>
    <source>
        <strain evidence="2">Gz</strain>
        <tissue evidence="2">Muscle</tissue>
    </source>
</reference>
<evidence type="ECO:0000256" key="1">
    <source>
        <dbReference type="SAM" id="MobiDB-lite"/>
    </source>
</evidence>
<keyword evidence="3" id="KW-1185">Reference proteome</keyword>
<dbReference type="EMBL" id="JAUPFM010000014">
    <property type="protein sequence ID" value="KAK2829948.1"/>
    <property type="molecule type" value="Genomic_DNA"/>
</dbReference>
<comment type="caution">
    <text evidence="2">The sequence shown here is derived from an EMBL/GenBank/DDBJ whole genome shotgun (WGS) entry which is preliminary data.</text>
</comment>
<evidence type="ECO:0000313" key="3">
    <source>
        <dbReference type="Proteomes" id="UP001187415"/>
    </source>
</evidence>
<dbReference type="AlphaFoldDB" id="A0AA88M6W7"/>
<evidence type="ECO:0000313" key="2">
    <source>
        <dbReference type="EMBL" id="KAK2829948.1"/>
    </source>
</evidence>
<gene>
    <name evidence="2" type="ORF">Q5P01_017879</name>
</gene>
<sequence>MSLVILVHISRHTSTYRTIRGDEAVPALVLSRLSDKWGACFSPSCTPTCARFDVVKRAIRGADVSSTLVNTGDGLSLYECVSSWKTDTCLVFDQGCRGEIPRTLCSLAMADGRLRVDFTLRCVLPDGGEDLDLRDLWVEEANAPIGTRLSLGFLALREMTRLPSAFSVLAKNENVLVLRHLLRDAVAIVPKGPEARRRTKRSRPAERGARCEGAAACPIGHVTEWFPCGHSAFRIESGVRGAPRLLVSCRAGRGGSMHEDFGGGAFGQRSAHAARTQSGVPRRGRARGPQDEQTPLRSIGVSGSMDVIAPPELSLRGLLEPRWRGRSTRNAHWALVHRHRGSERGLRASPDVFAAGREKRQAFREERRPLRGSVELYPFRAERARGIASRSAASPSLCEGQSSDRAGNCCPTATKNSSSFARIRRRFVLFRTRKGRLEPFAPVKVKSEWREEGVLRFLSLNDRLEIEMLPELPEIGGHVFFEPVHNADWKVPSTLDEDGKLLRYYKPHRFRSLGYHICTVLAFGCGLRPVFVHGSSEATGDRVLDAVLVATALSERLSADAYPGPFGIALVVRGGREEMLKQARELCRTMLVGLPKRLDSELPAIPSVLARGPPFPPRAPLASFGLVGYERRGWTDVPGEGSPPRARAPCGCVTRQSIVTTLCPHPARSSVRGSARHVLVQRSLTTVAATRESHVHHAAAQTLQISFGQLTRCRRAVCGVDVDVRPLVFDAVAGAKARSPCPRRNGSLSARCIIS</sequence>
<organism evidence="2 3">
    <name type="scientific">Channa striata</name>
    <name type="common">Snakehead murrel</name>
    <name type="synonym">Ophicephalus striatus</name>
    <dbReference type="NCBI Taxonomy" id="64152"/>
    <lineage>
        <taxon>Eukaryota</taxon>
        <taxon>Metazoa</taxon>
        <taxon>Chordata</taxon>
        <taxon>Craniata</taxon>
        <taxon>Vertebrata</taxon>
        <taxon>Euteleostomi</taxon>
        <taxon>Actinopterygii</taxon>
        <taxon>Neopterygii</taxon>
        <taxon>Teleostei</taxon>
        <taxon>Neoteleostei</taxon>
        <taxon>Acanthomorphata</taxon>
        <taxon>Anabantaria</taxon>
        <taxon>Anabantiformes</taxon>
        <taxon>Channoidei</taxon>
        <taxon>Channidae</taxon>
        <taxon>Channa</taxon>
    </lineage>
</organism>
<protein>
    <submittedName>
        <fullName evidence="2">Uncharacterized protein</fullName>
    </submittedName>
</protein>